<organism evidence="1 2">
    <name type="scientific">Colletotrichum cuscutae</name>
    <dbReference type="NCBI Taxonomy" id="1209917"/>
    <lineage>
        <taxon>Eukaryota</taxon>
        <taxon>Fungi</taxon>
        <taxon>Dikarya</taxon>
        <taxon>Ascomycota</taxon>
        <taxon>Pezizomycotina</taxon>
        <taxon>Sordariomycetes</taxon>
        <taxon>Hypocreomycetidae</taxon>
        <taxon>Glomerellales</taxon>
        <taxon>Glomerellaceae</taxon>
        <taxon>Colletotrichum</taxon>
        <taxon>Colletotrichum acutatum species complex</taxon>
    </lineage>
</organism>
<dbReference type="EMBL" id="MPDP01000294">
    <property type="protein sequence ID" value="KAK1452770.1"/>
    <property type="molecule type" value="Genomic_DNA"/>
</dbReference>
<dbReference type="Proteomes" id="UP001239213">
    <property type="component" value="Unassembled WGS sequence"/>
</dbReference>
<comment type="caution">
    <text evidence="1">The sequence shown here is derived from an EMBL/GenBank/DDBJ whole genome shotgun (WGS) entry which is preliminary data.</text>
</comment>
<keyword evidence="2" id="KW-1185">Reference proteome</keyword>
<dbReference type="AlphaFoldDB" id="A0AAI9U6T9"/>
<name>A0AAI9U6T9_9PEZI</name>
<proteinExistence type="predicted"/>
<evidence type="ECO:0000313" key="2">
    <source>
        <dbReference type="Proteomes" id="UP001239213"/>
    </source>
</evidence>
<protein>
    <submittedName>
        <fullName evidence="1">Uncharacterized protein</fullName>
    </submittedName>
</protein>
<accession>A0AAI9U6T9</accession>
<sequence>MILNSYGGPAFFTGQDGQDMNGKFNNMRGMAAGITRVDVDEHGNWSVRWTKDTKSKGVSVLSTNNGLVYHYVQDDQRAMTDEEYVWYLMGRSWVTGEEKFKVRAGSGGAFNDNWNSGALGSCGTFYQCVSGGIVAFKDGDAFWIRFCAEYGDGSGDGGFALNVLTRSNTINHTPVSYHPNLSPSPIKKGKKKKKKYPDFVTSCERAYVKNSTFSIFQNNVLIHGLDFQYICAKRFAFQES</sequence>
<gene>
    <name evidence="1" type="ORF">CCUS01_10644</name>
</gene>
<reference evidence="1" key="1">
    <citation type="submission" date="2016-11" db="EMBL/GenBank/DDBJ databases">
        <title>The genome sequence of Colletotrichum cuscutae.</title>
        <authorList>
            <person name="Baroncelli R."/>
        </authorList>
    </citation>
    <scope>NUCLEOTIDE SEQUENCE</scope>
    <source>
        <strain evidence="1">IMI 304802</strain>
    </source>
</reference>
<evidence type="ECO:0000313" key="1">
    <source>
        <dbReference type="EMBL" id="KAK1452770.1"/>
    </source>
</evidence>